<dbReference type="EMBL" id="BK015807">
    <property type="protein sequence ID" value="DAE26094.1"/>
    <property type="molecule type" value="Genomic_DNA"/>
</dbReference>
<name>A0A8S5R3N8_9CAUD</name>
<reference evidence="1" key="1">
    <citation type="journal article" date="2021" name="Proc. Natl. Acad. Sci. U.S.A.">
        <title>A Catalog of Tens of Thousands of Viruses from Human Metagenomes Reveals Hidden Associations with Chronic Diseases.</title>
        <authorList>
            <person name="Tisza M.J."/>
            <person name="Buck C.B."/>
        </authorList>
    </citation>
    <scope>NUCLEOTIDE SEQUENCE</scope>
    <source>
        <strain evidence="1">CtEkS11</strain>
    </source>
</reference>
<accession>A0A8S5R3N8</accession>
<sequence length="142" mass="16961">MKLIDSKTKIDITKYLKQKESNISKSNRKSKHKHHYEECLIQNKWNFKSNVFTQEEKERIHTSLCSYCTICGKIGGIIKNSKYQEEIETLQKQRQIGSNFWISILGEEIYKMYHDKLPVFFIDNIFTEKYVNLKQNYNPNGE</sequence>
<organism evidence="1">
    <name type="scientific">Siphoviridae sp. ctEkS11</name>
    <dbReference type="NCBI Taxonomy" id="2827272"/>
    <lineage>
        <taxon>Viruses</taxon>
        <taxon>Duplodnaviria</taxon>
        <taxon>Heunggongvirae</taxon>
        <taxon>Uroviricota</taxon>
        <taxon>Caudoviricetes</taxon>
    </lineage>
</organism>
<evidence type="ECO:0000313" key="1">
    <source>
        <dbReference type="EMBL" id="DAE26094.1"/>
    </source>
</evidence>
<proteinExistence type="predicted"/>
<protein>
    <submittedName>
        <fullName evidence="1">Uncharacterized protein</fullName>
    </submittedName>
</protein>